<dbReference type="EMBL" id="JAOTIF010000047">
    <property type="protein sequence ID" value="MCU7552791.1"/>
    <property type="molecule type" value="Genomic_DNA"/>
</dbReference>
<dbReference type="Gene3D" id="1.20.1250.20">
    <property type="entry name" value="MFS general substrate transporter like domains"/>
    <property type="match status" value="2"/>
</dbReference>
<proteinExistence type="predicted"/>
<organism evidence="6 7">
    <name type="scientific">Paraflavisolibacter caeni</name>
    <dbReference type="NCBI Taxonomy" id="2982496"/>
    <lineage>
        <taxon>Bacteria</taxon>
        <taxon>Pseudomonadati</taxon>
        <taxon>Bacteroidota</taxon>
        <taxon>Chitinophagia</taxon>
        <taxon>Chitinophagales</taxon>
        <taxon>Chitinophagaceae</taxon>
        <taxon>Paraflavisolibacter</taxon>
    </lineage>
</organism>
<dbReference type="InterPro" id="IPR011701">
    <property type="entry name" value="MFS"/>
</dbReference>
<dbReference type="Proteomes" id="UP001155483">
    <property type="component" value="Unassembled WGS sequence"/>
</dbReference>
<gene>
    <name evidence="6" type="ORF">OCK74_26975</name>
</gene>
<feature type="transmembrane region" description="Helical" evidence="4">
    <location>
        <begin position="351"/>
        <end position="370"/>
    </location>
</feature>
<dbReference type="PANTHER" id="PTHR11360:SF317">
    <property type="entry name" value="MAJOR FACILITATOR SUPERFAMILY (MFS) PROFILE DOMAIN-CONTAINING PROTEIN-RELATED"/>
    <property type="match status" value="1"/>
</dbReference>
<feature type="domain" description="Major facilitator superfamily (MFS) profile" evidence="5">
    <location>
        <begin position="9"/>
        <end position="405"/>
    </location>
</feature>
<dbReference type="InterPro" id="IPR036259">
    <property type="entry name" value="MFS_trans_sf"/>
</dbReference>
<name>A0A9X2Y0B6_9BACT</name>
<feature type="transmembrane region" description="Helical" evidence="4">
    <location>
        <begin position="293"/>
        <end position="311"/>
    </location>
</feature>
<feature type="transmembrane region" description="Helical" evidence="4">
    <location>
        <begin position="167"/>
        <end position="187"/>
    </location>
</feature>
<feature type="transmembrane region" description="Helical" evidence="4">
    <location>
        <begin position="76"/>
        <end position="94"/>
    </location>
</feature>
<dbReference type="InterPro" id="IPR020846">
    <property type="entry name" value="MFS_dom"/>
</dbReference>
<dbReference type="GO" id="GO:0022857">
    <property type="term" value="F:transmembrane transporter activity"/>
    <property type="evidence" value="ECO:0007669"/>
    <property type="project" value="InterPro"/>
</dbReference>
<comment type="caution">
    <text evidence="6">The sequence shown here is derived from an EMBL/GenBank/DDBJ whole genome shotgun (WGS) entry which is preliminary data.</text>
</comment>
<feature type="transmembrane region" description="Helical" evidence="4">
    <location>
        <begin position="134"/>
        <end position="155"/>
    </location>
</feature>
<keyword evidence="1 4" id="KW-0812">Transmembrane</keyword>
<evidence type="ECO:0000313" key="7">
    <source>
        <dbReference type="Proteomes" id="UP001155483"/>
    </source>
</evidence>
<reference evidence="6" key="2">
    <citation type="submission" date="2023-04" db="EMBL/GenBank/DDBJ databases">
        <title>Paracnuella aquatica gen. nov., sp. nov., a member of the family Chitinophagaceae isolated from a hot spring.</title>
        <authorList>
            <person name="Wang C."/>
        </authorList>
    </citation>
    <scope>NUCLEOTIDE SEQUENCE</scope>
    <source>
        <strain evidence="6">LB-8</strain>
    </source>
</reference>
<dbReference type="PROSITE" id="PS50850">
    <property type="entry name" value="MFS"/>
    <property type="match status" value="1"/>
</dbReference>
<evidence type="ECO:0000259" key="5">
    <source>
        <dbReference type="PROSITE" id="PS50850"/>
    </source>
</evidence>
<dbReference type="PANTHER" id="PTHR11360">
    <property type="entry name" value="MONOCARBOXYLATE TRANSPORTER"/>
    <property type="match status" value="1"/>
</dbReference>
<sequence>MTKVKNRWLIAASAVGVHISIGSVYAYSVYVNPLKDMFGWEKSQISLAFSIAIFFLGCSAAFLGHYLEKHGPRKSGLISAIFFGIGIAGSGFAVKMGSLPLFYLFYGVLSGIGLGIGYITPVSSLVKWFPDRRGLATGLAIMGFGFAALISGPLINYLIGSVGVANTFYIMGACYFTLIFASSRYLAPPPKGWAPKGFDASIAASKKVIKEDLSYLGANEAVKTKRFWYLWVMLFINITCGIAIVSTASPLAQSSVGLTATAAAAMVGVMGLFNGGGRIGWASLSDLIGRPNMYTLFFSVQILAYFFLPSITNAIAFQAVIFLILSCYGGGFSTIPAYIGDMFGTKELGAIHGYILTAWAAAGIAGPLLLNRLSNGSDYHTPLYFFASLFVVALIVSFLIRLEIKKLRAQKHAQHVATQAELEEEAVEMVA</sequence>
<keyword evidence="3 4" id="KW-0472">Membrane</keyword>
<keyword evidence="7" id="KW-1185">Reference proteome</keyword>
<feature type="transmembrane region" description="Helical" evidence="4">
    <location>
        <begin position="100"/>
        <end position="122"/>
    </location>
</feature>
<evidence type="ECO:0000256" key="3">
    <source>
        <dbReference type="ARBA" id="ARBA00023136"/>
    </source>
</evidence>
<dbReference type="RefSeq" id="WP_279300227.1">
    <property type="nucleotide sequence ID" value="NZ_JAOTIF010000047.1"/>
</dbReference>
<dbReference type="InterPro" id="IPR050327">
    <property type="entry name" value="Proton-linked_MCT"/>
</dbReference>
<dbReference type="SUPFAM" id="SSF103473">
    <property type="entry name" value="MFS general substrate transporter"/>
    <property type="match status" value="1"/>
</dbReference>
<dbReference type="AlphaFoldDB" id="A0A9X2Y0B6"/>
<accession>A0A9X2Y0B6</accession>
<dbReference type="Pfam" id="PF07690">
    <property type="entry name" value="MFS_1"/>
    <property type="match status" value="1"/>
</dbReference>
<feature type="transmembrane region" description="Helical" evidence="4">
    <location>
        <begin position="45"/>
        <end position="64"/>
    </location>
</feature>
<feature type="transmembrane region" description="Helical" evidence="4">
    <location>
        <begin position="227"/>
        <end position="245"/>
    </location>
</feature>
<feature type="transmembrane region" description="Helical" evidence="4">
    <location>
        <begin position="382"/>
        <end position="402"/>
    </location>
</feature>
<evidence type="ECO:0000256" key="1">
    <source>
        <dbReference type="ARBA" id="ARBA00022692"/>
    </source>
</evidence>
<reference evidence="6" key="1">
    <citation type="submission" date="2022-09" db="EMBL/GenBank/DDBJ databases">
        <authorList>
            <person name="Yuan C."/>
            <person name="Ke Z."/>
        </authorList>
    </citation>
    <scope>NUCLEOTIDE SEQUENCE</scope>
    <source>
        <strain evidence="6">LB-8</strain>
    </source>
</reference>
<evidence type="ECO:0000256" key="4">
    <source>
        <dbReference type="SAM" id="Phobius"/>
    </source>
</evidence>
<feature type="transmembrane region" description="Helical" evidence="4">
    <location>
        <begin position="317"/>
        <end position="339"/>
    </location>
</feature>
<evidence type="ECO:0000313" key="6">
    <source>
        <dbReference type="EMBL" id="MCU7552791.1"/>
    </source>
</evidence>
<keyword evidence="2 4" id="KW-1133">Transmembrane helix</keyword>
<dbReference type="CDD" id="cd17353">
    <property type="entry name" value="MFS_OFA_like"/>
    <property type="match status" value="1"/>
</dbReference>
<evidence type="ECO:0000256" key="2">
    <source>
        <dbReference type="ARBA" id="ARBA00022989"/>
    </source>
</evidence>
<feature type="transmembrane region" description="Helical" evidence="4">
    <location>
        <begin position="251"/>
        <end position="273"/>
    </location>
</feature>
<protein>
    <submittedName>
        <fullName evidence="6">OFA family MFS transporter</fullName>
    </submittedName>
</protein>